<dbReference type="Proteomes" id="UP001599542">
    <property type="component" value="Unassembled WGS sequence"/>
</dbReference>
<reference evidence="1 2" key="1">
    <citation type="submission" date="2024-09" db="EMBL/GenBank/DDBJ databases">
        <title>The Natural Products Discovery Center: Release of the First 8490 Sequenced Strains for Exploring Actinobacteria Biosynthetic Diversity.</title>
        <authorList>
            <person name="Kalkreuter E."/>
            <person name="Kautsar S.A."/>
            <person name="Yang D."/>
            <person name="Bader C.D."/>
            <person name="Teijaro C.N."/>
            <person name="Fluegel L."/>
            <person name="Davis C.M."/>
            <person name="Simpson J.R."/>
            <person name="Lauterbach L."/>
            <person name="Steele A.D."/>
            <person name="Gui C."/>
            <person name="Meng S."/>
            <person name="Li G."/>
            <person name="Viehrig K."/>
            <person name="Ye F."/>
            <person name="Su P."/>
            <person name="Kiefer A.F."/>
            <person name="Nichols A."/>
            <person name="Cepeda A.J."/>
            <person name="Yan W."/>
            <person name="Fan B."/>
            <person name="Jiang Y."/>
            <person name="Adhikari A."/>
            <person name="Zheng C.-J."/>
            <person name="Schuster L."/>
            <person name="Cowan T.M."/>
            <person name="Smanski M.J."/>
            <person name="Chevrette M.G."/>
            <person name="De Carvalho L.P.S."/>
            <person name="Shen B."/>
        </authorList>
    </citation>
    <scope>NUCLEOTIDE SEQUENCE [LARGE SCALE GENOMIC DNA]</scope>
    <source>
        <strain evidence="1 2">NPDC058753</strain>
    </source>
</reference>
<protein>
    <submittedName>
        <fullName evidence="1">Uncharacterized protein</fullName>
    </submittedName>
</protein>
<keyword evidence="2" id="KW-1185">Reference proteome</keyword>
<organism evidence="1 2">
    <name type="scientific">Kitasatospora phosalacinea</name>
    <dbReference type="NCBI Taxonomy" id="2065"/>
    <lineage>
        <taxon>Bacteria</taxon>
        <taxon>Bacillati</taxon>
        <taxon>Actinomycetota</taxon>
        <taxon>Actinomycetes</taxon>
        <taxon>Kitasatosporales</taxon>
        <taxon>Streptomycetaceae</taxon>
        <taxon>Kitasatospora</taxon>
    </lineage>
</organism>
<dbReference type="RefSeq" id="WP_380329422.1">
    <property type="nucleotide sequence ID" value="NZ_JBHYPW010000056.1"/>
</dbReference>
<evidence type="ECO:0000313" key="1">
    <source>
        <dbReference type="EMBL" id="MFE1355288.1"/>
    </source>
</evidence>
<dbReference type="EMBL" id="JBHYPX010000058">
    <property type="protein sequence ID" value="MFE1355288.1"/>
    <property type="molecule type" value="Genomic_DNA"/>
</dbReference>
<accession>A0ABW6GR99</accession>
<evidence type="ECO:0000313" key="2">
    <source>
        <dbReference type="Proteomes" id="UP001599542"/>
    </source>
</evidence>
<comment type="caution">
    <text evidence="1">The sequence shown here is derived from an EMBL/GenBank/DDBJ whole genome shotgun (WGS) entry which is preliminary data.</text>
</comment>
<name>A0ABW6GR99_9ACTN</name>
<proteinExistence type="predicted"/>
<sequence length="115" mass="12436">MSTLADRVPLALCITRYGLTRARVVAAIPTLTPGLYVAWSSNYDSYAIVHNSGLTVAYGWDRAHYAVAAAEDLLVAEAIDWTGSPEKVRAASYQTIHDVAAAITQHYGKFVHSLA</sequence>
<gene>
    <name evidence="1" type="ORF">ACFW6T_25180</name>
</gene>